<organism evidence="1 2">
    <name type="scientific">Medicago truncatula</name>
    <name type="common">Barrel medic</name>
    <name type="synonym">Medicago tribuloides</name>
    <dbReference type="NCBI Taxonomy" id="3880"/>
    <lineage>
        <taxon>Eukaryota</taxon>
        <taxon>Viridiplantae</taxon>
        <taxon>Streptophyta</taxon>
        <taxon>Embryophyta</taxon>
        <taxon>Tracheophyta</taxon>
        <taxon>Spermatophyta</taxon>
        <taxon>Magnoliopsida</taxon>
        <taxon>eudicotyledons</taxon>
        <taxon>Gunneridae</taxon>
        <taxon>Pentapetalae</taxon>
        <taxon>rosids</taxon>
        <taxon>fabids</taxon>
        <taxon>Fabales</taxon>
        <taxon>Fabaceae</taxon>
        <taxon>Papilionoideae</taxon>
        <taxon>50 kb inversion clade</taxon>
        <taxon>NPAAA clade</taxon>
        <taxon>Hologalegina</taxon>
        <taxon>IRL clade</taxon>
        <taxon>Trifolieae</taxon>
        <taxon>Medicago</taxon>
    </lineage>
</organism>
<sequence length="42" mass="4790">MILINSYFTIVTHGVDLRFTRPKPALVKKVQDANLSNLPIHK</sequence>
<name>A0A396J8M4_MEDTR</name>
<comment type="caution">
    <text evidence="1">The sequence shown here is derived from an EMBL/GenBank/DDBJ whole genome shotgun (WGS) entry which is preliminary data.</text>
</comment>
<evidence type="ECO:0000313" key="1">
    <source>
        <dbReference type="EMBL" id="RHN72941.1"/>
    </source>
</evidence>
<protein>
    <submittedName>
        <fullName evidence="1">Uncharacterized protein</fullName>
    </submittedName>
</protein>
<dbReference type="AlphaFoldDB" id="A0A396J8M4"/>
<proteinExistence type="predicted"/>
<dbReference type="Proteomes" id="UP000265566">
    <property type="component" value="Chromosome 2"/>
</dbReference>
<reference evidence="2" key="1">
    <citation type="journal article" date="2018" name="Nat. Plants">
        <title>Whole-genome landscape of Medicago truncatula symbiotic genes.</title>
        <authorList>
            <person name="Pecrix Y."/>
            <person name="Staton S.E."/>
            <person name="Sallet E."/>
            <person name="Lelandais-Briere C."/>
            <person name="Moreau S."/>
            <person name="Carrere S."/>
            <person name="Blein T."/>
            <person name="Jardinaud M.F."/>
            <person name="Latrasse D."/>
            <person name="Zouine M."/>
            <person name="Zahm M."/>
            <person name="Kreplak J."/>
            <person name="Mayjonade B."/>
            <person name="Satge C."/>
            <person name="Perez M."/>
            <person name="Cauet S."/>
            <person name="Marande W."/>
            <person name="Chantry-Darmon C."/>
            <person name="Lopez-Roques C."/>
            <person name="Bouchez O."/>
            <person name="Berard A."/>
            <person name="Debelle F."/>
            <person name="Munos S."/>
            <person name="Bendahmane A."/>
            <person name="Berges H."/>
            <person name="Niebel A."/>
            <person name="Buitink J."/>
            <person name="Frugier F."/>
            <person name="Benhamed M."/>
            <person name="Crespi M."/>
            <person name="Gouzy J."/>
            <person name="Gamas P."/>
        </authorList>
    </citation>
    <scope>NUCLEOTIDE SEQUENCE [LARGE SCALE GENOMIC DNA]</scope>
    <source>
        <strain evidence="2">cv. Jemalong A17</strain>
    </source>
</reference>
<dbReference type="Gramene" id="rna8708">
    <property type="protein sequence ID" value="RHN72941.1"/>
    <property type="gene ID" value="gene8708"/>
</dbReference>
<accession>A0A396J8M4</accession>
<gene>
    <name evidence="1" type="ORF">MtrunA17_Chr2g0293171</name>
</gene>
<evidence type="ECO:0000313" key="2">
    <source>
        <dbReference type="Proteomes" id="UP000265566"/>
    </source>
</evidence>
<dbReference type="EMBL" id="PSQE01000002">
    <property type="protein sequence ID" value="RHN72941.1"/>
    <property type="molecule type" value="Genomic_DNA"/>
</dbReference>